<organism evidence="3 4">
    <name type="scientific">Staphylococcus simulans UMC-CNS-990</name>
    <dbReference type="NCBI Taxonomy" id="1405498"/>
    <lineage>
        <taxon>Bacteria</taxon>
        <taxon>Bacillati</taxon>
        <taxon>Bacillota</taxon>
        <taxon>Bacilli</taxon>
        <taxon>Bacillales</taxon>
        <taxon>Staphylococcaceae</taxon>
        <taxon>Staphylococcus</taxon>
    </lineage>
</organism>
<feature type="domain" description="HTH cro/C1-type" evidence="2">
    <location>
        <begin position="7"/>
        <end position="61"/>
    </location>
</feature>
<evidence type="ECO:0000259" key="2">
    <source>
        <dbReference type="PROSITE" id="PS50943"/>
    </source>
</evidence>
<protein>
    <recommendedName>
        <fullName evidence="2">HTH cro/C1-type domain-containing protein</fullName>
    </recommendedName>
</protein>
<dbReference type="CDD" id="cd00093">
    <property type="entry name" value="HTH_XRE"/>
    <property type="match status" value="1"/>
</dbReference>
<comment type="caution">
    <text evidence="3">The sequence shown here is derived from an EMBL/GenBank/DDBJ whole genome shotgun (WGS) entry which is preliminary data.</text>
</comment>
<sequence>MFIGKNLENIRLLKGLSRKNLAESIQISEQAVWQYEVKNMMPEINKIYDLSREFNVKTSYFLTEPKEEFHKESVDKHAIAFRASNQYVSTKHLNKQFYQAIYLTNLTDYLFSFIKSPYMYIVDVVDEVEKITKQDVTNRVIIKRVAQKARELLLKDKYNQELLFTLEKAGVIIYEKSIDKDADAFSFWSEAGVPYIILGSNKGVAVRRNFDIAHELGHLLLHKHIQFDLLTHEEHKEIENEANIFASEFLLPEQDFKEDFGKIPKKSNPDYFKVLKEKWYVSIQAMGMRAYYLDLITSSQYRYFWSSIYKKNYKVMEPLDDEIKLMHPVKMNSLLDLLFKKKVITPQKLLDNLQVEPEFLKEIANIDYKLFDKYIEKEREEQKESLMNDFIDISNYRSK</sequence>
<accession>A0ABP2YXA6</accession>
<dbReference type="EMBL" id="AXDY01000001">
    <property type="protein sequence ID" value="ERS94631.1"/>
    <property type="molecule type" value="Genomic_DNA"/>
</dbReference>
<evidence type="ECO:0000313" key="3">
    <source>
        <dbReference type="EMBL" id="ERS94631.1"/>
    </source>
</evidence>
<dbReference type="Gene3D" id="1.10.10.2910">
    <property type="match status" value="1"/>
</dbReference>
<name>A0ABP2YXA6_STASI</name>
<reference evidence="3 4" key="1">
    <citation type="journal article" date="2013" name="Genome Announc.">
        <title>Draft Genome Sequence of Staphylococcus simulans UMC-CNS-990, Isolated from a Case of Chronic Bovine Mastitis.</title>
        <authorList>
            <person name="Calcutt M.J."/>
            <person name="Foecking M.F."/>
            <person name="Hsieh H.Y."/>
            <person name="Perry J."/>
            <person name="Stewart G.C."/>
            <person name="Middleton J.R."/>
        </authorList>
    </citation>
    <scope>NUCLEOTIDE SEQUENCE [LARGE SCALE GENOMIC DNA]</scope>
    <source>
        <strain evidence="3 4">UMC-CNS-990</strain>
    </source>
</reference>
<dbReference type="SMART" id="SM00530">
    <property type="entry name" value="HTH_XRE"/>
    <property type="match status" value="1"/>
</dbReference>
<dbReference type="Gene3D" id="1.10.260.40">
    <property type="entry name" value="lambda repressor-like DNA-binding domains"/>
    <property type="match status" value="1"/>
</dbReference>
<dbReference type="PROSITE" id="PS50943">
    <property type="entry name" value="HTH_CROC1"/>
    <property type="match status" value="1"/>
</dbReference>
<dbReference type="InterPro" id="IPR010359">
    <property type="entry name" value="IrrE_HExxH"/>
</dbReference>
<dbReference type="Proteomes" id="UP000017131">
    <property type="component" value="Unassembled WGS sequence"/>
</dbReference>
<dbReference type="SUPFAM" id="SSF47413">
    <property type="entry name" value="lambda repressor-like DNA-binding domains"/>
    <property type="match status" value="1"/>
</dbReference>
<comment type="similarity">
    <text evidence="1">Belongs to the short-chain fatty acyl-CoA assimilation regulator (ScfR) family.</text>
</comment>
<evidence type="ECO:0000313" key="4">
    <source>
        <dbReference type="Proteomes" id="UP000017131"/>
    </source>
</evidence>
<evidence type="ECO:0000256" key="1">
    <source>
        <dbReference type="ARBA" id="ARBA00007227"/>
    </source>
</evidence>
<keyword evidence="4" id="KW-1185">Reference proteome</keyword>
<dbReference type="RefSeq" id="WP_023014819.1">
    <property type="nucleotide sequence ID" value="NZ_AXDY01000001.1"/>
</dbReference>
<proteinExistence type="inferred from homology"/>
<gene>
    <name evidence="3" type="ORF">SSIM_00630</name>
</gene>
<dbReference type="InterPro" id="IPR052345">
    <property type="entry name" value="Rad_response_metalloprotease"/>
</dbReference>
<dbReference type="PANTHER" id="PTHR43236:SF1">
    <property type="entry name" value="BLL7220 PROTEIN"/>
    <property type="match status" value="1"/>
</dbReference>
<dbReference type="InterPro" id="IPR001387">
    <property type="entry name" value="Cro/C1-type_HTH"/>
</dbReference>
<dbReference type="PANTHER" id="PTHR43236">
    <property type="entry name" value="ANTITOXIN HIGA1"/>
    <property type="match status" value="1"/>
</dbReference>
<dbReference type="Pfam" id="PF01381">
    <property type="entry name" value="HTH_3"/>
    <property type="match status" value="1"/>
</dbReference>
<dbReference type="Pfam" id="PF06114">
    <property type="entry name" value="Peptidase_M78"/>
    <property type="match status" value="1"/>
</dbReference>
<dbReference type="InterPro" id="IPR010982">
    <property type="entry name" value="Lambda_DNA-bd_dom_sf"/>
</dbReference>